<reference evidence="2" key="1">
    <citation type="submission" date="2020-03" db="EMBL/GenBank/DDBJ databases">
        <title>Okinawa Rail whole genome shotgun sequence.</title>
        <authorList>
            <person name="Nakajima N."/>
            <person name="Onuma M."/>
            <person name="Endoh D."/>
        </authorList>
    </citation>
    <scope>NUCLEOTIDE SEQUENCE</scope>
</reference>
<dbReference type="EMBL" id="ICPP01011989">
    <property type="protein sequence ID" value="LAC44633.1"/>
    <property type="molecule type" value="Transcribed_RNA"/>
</dbReference>
<dbReference type="AlphaFoldDB" id="A0A6G1S1V5"/>
<feature type="compositionally biased region" description="Pro residues" evidence="1">
    <location>
        <begin position="1"/>
        <end position="11"/>
    </location>
</feature>
<evidence type="ECO:0000256" key="1">
    <source>
        <dbReference type="SAM" id="MobiDB-lite"/>
    </source>
</evidence>
<evidence type="ECO:0000313" key="2">
    <source>
        <dbReference type="EMBL" id="LAC44633.1"/>
    </source>
</evidence>
<proteinExistence type="predicted"/>
<feature type="region of interest" description="Disordered" evidence="1">
    <location>
        <begin position="1"/>
        <end position="46"/>
    </location>
</feature>
<accession>A0A6G1S1V5</accession>
<reference evidence="2" key="2">
    <citation type="submission" date="2020-03" db="EMBL/GenBank/DDBJ databases">
        <authorList>
            <consortium name="Environmental Genome Science Research Promotion Project"/>
            <person name="Nakajima N."/>
            <person name="Onuma M."/>
            <person name="Endoh D."/>
        </authorList>
    </citation>
    <scope>NUCLEOTIDE SEQUENCE</scope>
</reference>
<dbReference type="PROSITE" id="PS51257">
    <property type="entry name" value="PROKAR_LIPOPROTEIN"/>
    <property type="match status" value="1"/>
</dbReference>
<organism evidence="2">
    <name type="scientific">Hypotaenidia okinawae</name>
    <dbReference type="NCBI Taxonomy" id="2861861"/>
    <lineage>
        <taxon>Eukaryota</taxon>
        <taxon>Metazoa</taxon>
        <taxon>Chordata</taxon>
        <taxon>Craniata</taxon>
        <taxon>Vertebrata</taxon>
        <taxon>Euteleostomi</taxon>
        <taxon>Archelosauria</taxon>
        <taxon>Archosauria</taxon>
        <taxon>Dinosauria</taxon>
        <taxon>Saurischia</taxon>
        <taxon>Theropoda</taxon>
        <taxon>Coelurosauria</taxon>
        <taxon>Aves</taxon>
        <taxon>Neognathae</taxon>
        <taxon>Neoaves</taxon>
        <taxon>Gruiformes</taxon>
        <taxon>Rallidae</taxon>
        <taxon>Hypotaenidia</taxon>
    </lineage>
</organism>
<protein>
    <submittedName>
        <fullName evidence="2">TATA-box binding protein associated factor 6 like</fullName>
    </submittedName>
</protein>
<name>A0A6G1S1V5_9GRUI</name>
<feature type="compositionally biased region" description="Low complexity" evidence="1">
    <location>
        <begin position="12"/>
        <end position="25"/>
    </location>
</feature>
<sequence length="122" mass="13463">MDPPGRPPPAPSSSSSSSSSCSSFHRSPRPRITPRQSIPKSGLRDVFPKFRGVPRGVPKFTFLIAGRQTGRRCRGRVFQTLFQAAHGAGHGSRYGHKLPVIGRGGRPPRRWPRAEYSLHLLL</sequence>